<dbReference type="Proteomes" id="UP000285865">
    <property type="component" value="Unassembled WGS sequence"/>
</dbReference>
<evidence type="ECO:0000313" key="1">
    <source>
        <dbReference type="EMBL" id="RHI25854.1"/>
    </source>
</evidence>
<gene>
    <name evidence="1" type="ORF">DW172_04015</name>
</gene>
<name>A0A414ZRL5_9FIRM</name>
<proteinExistence type="predicted"/>
<protein>
    <submittedName>
        <fullName evidence="1">Uncharacterized protein</fullName>
    </submittedName>
</protein>
<organism evidence="1 2">
    <name type="scientific">Agathobacter rectalis</name>
    <dbReference type="NCBI Taxonomy" id="39491"/>
    <lineage>
        <taxon>Bacteria</taxon>
        <taxon>Bacillati</taxon>
        <taxon>Bacillota</taxon>
        <taxon>Clostridia</taxon>
        <taxon>Lachnospirales</taxon>
        <taxon>Lachnospiraceae</taxon>
        <taxon>Agathobacter</taxon>
    </lineage>
</organism>
<comment type="caution">
    <text evidence="1">The sequence shown here is derived from an EMBL/GenBank/DDBJ whole genome shotgun (WGS) entry which is preliminary data.</text>
</comment>
<evidence type="ECO:0000313" key="2">
    <source>
        <dbReference type="Proteomes" id="UP000285865"/>
    </source>
</evidence>
<reference evidence="1 2" key="1">
    <citation type="submission" date="2018-08" db="EMBL/GenBank/DDBJ databases">
        <title>A genome reference for cultivated species of the human gut microbiota.</title>
        <authorList>
            <person name="Zou Y."/>
            <person name="Xue W."/>
            <person name="Luo G."/>
        </authorList>
    </citation>
    <scope>NUCLEOTIDE SEQUENCE [LARGE SCALE GENOMIC DNA]</scope>
    <source>
        <strain evidence="1 2">AM16-11</strain>
    </source>
</reference>
<dbReference type="RefSeq" id="WP_118257330.1">
    <property type="nucleotide sequence ID" value="NZ_QRKN01000001.1"/>
</dbReference>
<sequence>MDKLKFNKNETVSIGKLSYISDDIYKLEVENITEDIVLSGFYLINENNDEIMGDFSKYTTKYKNTDEENTYYISTGIVYIEPEKEPEKVPTEEEIAEQKKATLEFTKNNKISEMSNACETAIENGVEVNGKHYSYTVQDQSNMLNAMNLAKETGMEVPYHADGESCGLYNYDVISTIYIQETMNLTTNQTYFNQLKLYILSISDVDKTDDIAAIKYGDKLTGEFLDKYNEIMNQSKKIVEKVVTLNA</sequence>
<dbReference type="EMBL" id="QRKN01000001">
    <property type="protein sequence ID" value="RHI25854.1"/>
    <property type="molecule type" value="Genomic_DNA"/>
</dbReference>
<dbReference type="AlphaFoldDB" id="A0A414ZRL5"/>
<accession>A0A414ZRL5</accession>